<evidence type="ECO:0000256" key="4">
    <source>
        <dbReference type="ARBA" id="ARBA00002713"/>
    </source>
</evidence>
<dbReference type="Gene3D" id="3.20.20.150">
    <property type="entry name" value="Divalent-metal-dependent TIM barrel enzymes"/>
    <property type="match status" value="1"/>
</dbReference>
<name>A0A7D5GDI8_9EURY</name>
<dbReference type="RefSeq" id="WP_179170586.1">
    <property type="nucleotide sequence ID" value="NZ_CP058529.1"/>
</dbReference>
<organism evidence="11 12">
    <name type="scientific">Halorarum halophilum</name>
    <dbReference type="NCBI Taxonomy" id="2743090"/>
    <lineage>
        <taxon>Archaea</taxon>
        <taxon>Methanobacteriati</taxon>
        <taxon>Methanobacteriota</taxon>
        <taxon>Stenosarchaea group</taxon>
        <taxon>Halobacteria</taxon>
        <taxon>Halobacteriales</taxon>
        <taxon>Haloferacaceae</taxon>
        <taxon>Halorarum</taxon>
    </lineage>
</organism>
<dbReference type="GO" id="GO:0008198">
    <property type="term" value="F:ferrous iron binding"/>
    <property type="evidence" value="ECO:0007669"/>
    <property type="project" value="TreeGrafter"/>
</dbReference>
<dbReference type="InterPro" id="IPR004628">
    <property type="entry name" value="Man_deHydtase"/>
</dbReference>
<evidence type="ECO:0000256" key="10">
    <source>
        <dbReference type="ARBA" id="ARBA00023239"/>
    </source>
</evidence>
<keyword evidence="12" id="KW-1185">Reference proteome</keyword>
<evidence type="ECO:0000256" key="3">
    <source>
        <dbReference type="ARBA" id="ARBA00001954"/>
    </source>
</evidence>
<dbReference type="EC" id="4.2.1.8" evidence="7"/>
<protein>
    <recommendedName>
        <fullName evidence="7">mannonate dehydratase</fullName>
        <ecNumber evidence="7">4.2.1.8</ecNumber>
    </recommendedName>
</protein>
<accession>A0A7D5GDI8</accession>
<dbReference type="GeneID" id="56030438"/>
<dbReference type="KEGG" id="halg:HUG10_16355"/>
<evidence type="ECO:0000256" key="1">
    <source>
        <dbReference type="ARBA" id="ARBA00001794"/>
    </source>
</evidence>
<comment type="cofactor">
    <cofactor evidence="3">
        <name>Fe(2+)</name>
        <dbReference type="ChEBI" id="CHEBI:29033"/>
    </cofactor>
</comment>
<dbReference type="Pfam" id="PF03786">
    <property type="entry name" value="UxuA"/>
    <property type="match status" value="2"/>
</dbReference>
<keyword evidence="9" id="KW-0464">Manganese</keyword>
<dbReference type="GO" id="GO:0008927">
    <property type="term" value="F:mannonate dehydratase activity"/>
    <property type="evidence" value="ECO:0007669"/>
    <property type="project" value="UniProtKB-EC"/>
</dbReference>
<keyword evidence="10" id="KW-0456">Lyase</keyword>
<dbReference type="Proteomes" id="UP000509750">
    <property type="component" value="Chromosome"/>
</dbReference>
<comment type="function">
    <text evidence="4">Catalyzes the dehydration of D-mannonate.</text>
</comment>
<evidence type="ECO:0000256" key="8">
    <source>
        <dbReference type="ARBA" id="ARBA00023004"/>
    </source>
</evidence>
<dbReference type="OrthoDB" id="39900at2157"/>
<reference evidence="11 12" key="1">
    <citation type="submission" date="2020-07" db="EMBL/GenBank/DDBJ databases">
        <title>Gai3-2, isolated from salt lake.</title>
        <authorList>
            <person name="Cui H."/>
            <person name="Shi X."/>
        </authorList>
    </citation>
    <scope>NUCLEOTIDE SEQUENCE [LARGE SCALE GENOMIC DNA]</scope>
    <source>
        <strain evidence="11 12">Gai3-2</strain>
    </source>
</reference>
<evidence type="ECO:0000256" key="5">
    <source>
        <dbReference type="ARBA" id="ARBA00004892"/>
    </source>
</evidence>
<dbReference type="GO" id="GO:0030145">
    <property type="term" value="F:manganese ion binding"/>
    <property type="evidence" value="ECO:0007669"/>
    <property type="project" value="TreeGrafter"/>
</dbReference>
<proteinExistence type="inferred from homology"/>
<evidence type="ECO:0000256" key="9">
    <source>
        <dbReference type="ARBA" id="ARBA00023211"/>
    </source>
</evidence>
<dbReference type="EMBL" id="CP058529">
    <property type="protein sequence ID" value="QLG29012.1"/>
    <property type="molecule type" value="Genomic_DNA"/>
</dbReference>
<evidence type="ECO:0000313" key="11">
    <source>
        <dbReference type="EMBL" id="QLG29012.1"/>
    </source>
</evidence>
<comment type="cofactor">
    <cofactor evidence="2">
        <name>Mn(2+)</name>
        <dbReference type="ChEBI" id="CHEBI:29035"/>
    </cofactor>
</comment>
<gene>
    <name evidence="11" type="ORF">HUG10_16355</name>
</gene>
<dbReference type="InterPro" id="IPR036237">
    <property type="entry name" value="Xyl_isomerase-like_sf"/>
</dbReference>
<comment type="catalytic activity">
    <reaction evidence="1">
        <text>D-mannonate = 2-dehydro-3-deoxy-D-gluconate + H2O</text>
        <dbReference type="Rhea" id="RHEA:20097"/>
        <dbReference type="ChEBI" id="CHEBI:15377"/>
        <dbReference type="ChEBI" id="CHEBI:17767"/>
        <dbReference type="ChEBI" id="CHEBI:57990"/>
        <dbReference type="EC" id="4.2.1.8"/>
    </reaction>
</comment>
<comment type="similarity">
    <text evidence="6">Belongs to the mannonate dehydratase family.</text>
</comment>
<evidence type="ECO:0000256" key="6">
    <source>
        <dbReference type="ARBA" id="ARBA00007389"/>
    </source>
</evidence>
<evidence type="ECO:0000256" key="2">
    <source>
        <dbReference type="ARBA" id="ARBA00001936"/>
    </source>
</evidence>
<dbReference type="PANTHER" id="PTHR30387:SF2">
    <property type="entry name" value="MANNONATE DEHYDRATASE"/>
    <property type="match status" value="1"/>
</dbReference>
<sequence>MATVDGGDAAAERPDDLPMRVGLGQFMEPTEERLRFIKQLGVDDVLLNMYQYDDPDYEHMPDDERMPLEGDGEWSVENLVALRERIEDHGLRLNAIENFPTSFYDKVMLGRPGRDEQLAKLKNTIRNMGEAGIPIFGYHWAPAGVWRTGTETVRGGARVSAFDAEEADTSFTHGREYTEEEMWENYEYFLREVLPVAENAGIKLCLHPSDPPMETLGGVPQLARNFENFKRAMELVPSDNHGLEFCLGCWSEMGEDLNEVIRHFGGRDELFYVHFRDVEGTIPSFRETFLGEGNFDEYGVLKLLDEVGFEGMMIPDHTPKLEGDSDWEHRGRAYTVGYLNGMLKAMRAEQGEQVEQVMLAEQVEQSERT</sequence>
<dbReference type="SUPFAM" id="SSF51658">
    <property type="entry name" value="Xylose isomerase-like"/>
    <property type="match status" value="1"/>
</dbReference>
<dbReference type="GO" id="GO:0042840">
    <property type="term" value="P:D-glucuronate catabolic process"/>
    <property type="evidence" value="ECO:0007669"/>
    <property type="project" value="TreeGrafter"/>
</dbReference>
<dbReference type="AlphaFoldDB" id="A0A7D5GDI8"/>
<evidence type="ECO:0000313" key="12">
    <source>
        <dbReference type="Proteomes" id="UP000509750"/>
    </source>
</evidence>
<comment type="pathway">
    <text evidence="5">Carbohydrate metabolism; pentose and glucuronate interconversion.</text>
</comment>
<evidence type="ECO:0000256" key="7">
    <source>
        <dbReference type="ARBA" id="ARBA00012927"/>
    </source>
</evidence>
<keyword evidence="8" id="KW-0408">Iron</keyword>
<dbReference type="PANTHER" id="PTHR30387">
    <property type="entry name" value="MANNONATE DEHYDRATASE"/>
    <property type="match status" value="1"/>
</dbReference>